<dbReference type="OrthoDB" id="2758521at2759"/>
<accession>A0A5C3LWV2</accession>
<feature type="non-terminal residue" evidence="1">
    <location>
        <position position="153"/>
    </location>
</feature>
<dbReference type="STRING" id="68775.A0A5C3LWV2"/>
<name>A0A5C3LWV2_9AGAR</name>
<dbReference type="EMBL" id="ML213614">
    <property type="protein sequence ID" value="TFK36368.1"/>
    <property type="molecule type" value="Genomic_DNA"/>
</dbReference>
<protein>
    <recommendedName>
        <fullName evidence="3">Galactose-binding domain-like protein</fullName>
    </recommendedName>
</protein>
<sequence>TIDDSFGDSETGTLPIFLPATAGVWADETCVGCAIHPDTSRVFKGTYSAVTYNPGLKNTSISMEFNGTAIYVFFVLANNQGDGITTTTVADFTLDGQVAGHFSHAPDLTTTDFQYNSLVFSKTGIQNGVHQLVISTSGVDFNVYVNFDYAIYT</sequence>
<evidence type="ECO:0000313" key="2">
    <source>
        <dbReference type="Proteomes" id="UP000308652"/>
    </source>
</evidence>
<evidence type="ECO:0000313" key="1">
    <source>
        <dbReference type="EMBL" id="TFK36368.1"/>
    </source>
</evidence>
<evidence type="ECO:0008006" key="3">
    <source>
        <dbReference type="Google" id="ProtNLM"/>
    </source>
</evidence>
<proteinExistence type="predicted"/>
<dbReference type="Gene3D" id="2.60.120.260">
    <property type="entry name" value="Galactose-binding domain-like"/>
    <property type="match status" value="1"/>
</dbReference>
<gene>
    <name evidence="1" type="ORF">BDQ12DRAFT_580607</name>
</gene>
<keyword evidence="2" id="KW-1185">Reference proteome</keyword>
<dbReference type="Proteomes" id="UP000308652">
    <property type="component" value="Unassembled WGS sequence"/>
</dbReference>
<organism evidence="1 2">
    <name type="scientific">Crucibulum laeve</name>
    <dbReference type="NCBI Taxonomy" id="68775"/>
    <lineage>
        <taxon>Eukaryota</taxon>
        <taxon>Fungi</taxon>
        <taxon>Dikarya</taxon>
        <taxon>Basidiomycota</taxon>
        <taxon>Agaricomycotina</taxon>
        <taxon>Agaricomycetes</taxon>
        <taxon>Agaricomycetidae</taxon>
        <taxon>Agaricales</taxon>
        <taxon>Agaricineae</taxon>
        <taxon>Nidulariaceae</taxon>
        <taxon>Crucibulum</taxon>
    </lineage>
</organism>
<reference evidence="1 2" key="1">
    <citation type="journal article" date="2019" name="Nat. Ecol. Evol.">
        <title>Megaphylogeny resolves global patterns of mushroom evolution.</title>
        <authorList>
            <person name="Varga T."/>
            <person name="Krizsan K."/>
            <person name="Foldi C."/>
            <person name="Dima B."/>
            <person name="Sanchez-Garcia M."/>
            <person name="Sanchez-Ramirez S."/>
            <person name="Szollosi G.J."/>
            <person name="Szarkandi J.G."/>
            <person name="Papp V."/>
            <person name="Albert L."/>
            <person name="Andreopoulos W."/>
            <person name="Angelini C."/>
            <person name="Antonin V."/>
            <person name="Barry K.W."/>
            <person name="Bougher N.L."/>
            <person name="Buchanan P."/>
            <person name="Buyck B."/>
            <person name="Bense V."/>
            <person name="Catcheside P."/>
            <person name="Chovatia M."/>
            <person name="Cooper J."/>
            <person name="Damon W."/>
            <person name="Desjardin D."/>
            <person name="Finy P."/>
            <person name="Geml J."/>
            <person name="Haridas S."/>
            <person name="Hughes K."/>
            <person name="Justo A."/>
            <person name="Karasinski D."/>
            <person name="Kautmanova I."/>
            <person name="Kiss B."/>
            <person name="Kocsube S."/>
            <person name="Kotiranta H."/>
            <person name="LaButti K.M."/>
            <person name="Lechner B.E."/>
            <person name="Liimatainen K."/>
            <person name="Lipzen A."/>
            <person name="Lukacs Z."/>
            <person name="Mihaltcheva S."/>
            <person name="Morgado L.N."/>
            <person name="Niskanen T."/>
            <person name="Noordeloos M.E."/>
            <person name="Ohm R.A."/>
            <person name="Ortiz-Santana B."/>
            <person name="Ovrebo C."/>
            <person name="Racz N."/>
            <person name="Riley R."/>
            <person name="Savchenko A."/>
            <person name="Shiryaev A."/>
            <person name="Soop K."/>
            <person name="Spirin V."/>
            <person name="Szebenyi C."/>
            <person name="Tomsovsky M."/>
            <person name="Tulloss R.E."/>
            <person name="Uehling J."/>
            <person name="Grigoriev I.V."/>
            <person name="Vagvolgyi C."/>
            <person name="Papp T."/>
            <person name="Martin F.M."/>
            <person name="Miettinen O."/>
            <person name="Hibbett D.S."/>
            <person name="Nagy L.G."/>
        </authorList>
    </citation>
    <scope>NUCLEOTIDE SEQUENCE [LARGE SCALE GENOMIC DNA]</scope>
    <source>
        <strain evidence="1 2">CBS 166.37</strain>
    </source>
</reference>
<feature type="non-terminal residue" evidence="1">
    <location>
        <position position="1"/>
    </location>
</feature>
<dbReference type="AlphaFoldDB" id="A0A5C3LWV2"/>